<name>K9XQE4_STAC7</name>
<evidence type="ECO:0000313" key="1">
    <source>
        <dbReference type="EMBL" id="AFZ33887.1"/>
    </source>
</evidence>
<dbReference type="AlphaFoldDB" id="K9XQE4"/>
<evidence type="ECO:0000313" key="2">
    <source>
        <dbReference type="Proteomes" id="UP000010473"/>
    </source>
</evidence>
<dbReference type="Proteomes" id="UP000010473">
    <property type="component" value="Chromosome"/>
</dbReference>
<accession>K9XQE4</accession>
<proteinExistence type="predicted"/>
<dbReference type="HOGENOM" id="CLU_3222330_0_0_3"/>
<dbReference type="KEGG" id="scs:Sta7437_0272"/>
<gene>
    <name evidence="1" type="ordered locus">Sta7437_0272</name>
</gene>
<protein>
    <submittedName>
        <fullName evidence="1">Uncharacterized protein</fullName>
    </submittedName>
</protein>
<sequence length="44" mass="5255">MKQEIQRREQKQIMWLDNTWVSIGKIDRGIVSVNAYGIYDTLEK</sequence>
<keyword evidence="2" id="KW-1185">Reference proteome</keyword>
<organism evidence="1 2">
    <name type="scientific">Stanieria cyanosphaera (strain ATCC 29371 / PCC 7437)</name>
    <dbReference type="NCBI Taxonomy" id="111780"/>
    <lineage>
        <taxon>Bacteria</taxon>
        <taxon>Bacillati</taxon>
        <taxon>Cyanobacteriota</taxon>
        <taxon>Cyanophyceae</taxon>
        <taxon>Pleurocapsales</taxon>
        <taxon>Dermocarpellaceae</taxon>
        <taxon>Stanieria</taxon>
    </lineage>
</organism>
<reference evidence="2" key="1">
    <citation type="journal article" date="2013" name="Proc. Natl. Acad. Sci. U.S.A.">
        <title>Improving the coverage of the cyanobacterial phylum using diversity-driven genome sequencing.</title>
        <authorList>
            <person name="Shih P.M."/>
            <person name="Wu D."/>
            <person name="Latifi A."/>
            <person name="Axen S.D."/>
            <person name="Fewer D.P."/>
            <person name="Talla E."/>
            <person name="Calteau A."/>
            <person name="Cai F."/>
            <person name="Tandeau de Marsac N."/>
            <person name="Rippka R."/>
            <person name="Herdman M."/>
            <person name="Sivonen K."/>
            <person name="Coursin T."/>
            <person name="Laurent T."/>
            <person name="Goodwin L."/>
            <person name="Nolan M."/>
            <person name="Davenport K.W."/>
            <person name="Han C.S."/>
            <person name="Rubin E.M."/>
            <person name="Eisen J.A."/>
            <person name="Woyke T."/>
            <person name="Gugger M."/>
            <person name="Kerfeld C.A."/>
        </authorList>
    </citation>
    <scope>NUCLEOTIDE SEQUENCE [LARGE SCALE GENOMIC DNA]</scope>
    <source>
        <strain evidence="2">ATCC 29371 / PCC 7437</strain>
    </source>
</reference>
<dbReference type="EMBL" id="CP003653">
    <property type="protein sequence ID" value="AFZ33887.1"/>
    <property type="molecule type" value="Genomic_DNA"/>
</dbReference>